<dbReference type="EMBL" id="FCOB02000028">
    <property type="protein sequence ID" value="SAK91614.1"/>
    <property type="molecule type" value="Genomic_DNA"/>
</dbReference>
<dbReference type="SUPFAM" id="SSF51230">
    <property type="entry name" value="Single hybrid motif"/>
    <property type="match status" value="1"/>
</dbReference>
<keyword evidence="3" id="KW-1185">Reference proteome</keyword>
<dbReference type="InterPro" id="IPR011053">
    <property type="entry name" value="Single_hybrid_motif"/>
</dbReference>
<accession>A0A158DAB1</accession>
<dbReference type="RefSeq" id="WP_087048576.1">
    <property type="nucleotide sequence ID" value="NZ_FCOB02000028.1"/>
</dbReference>
<dbReference type="AlphaFoldDB" id="A0A158DAB1"/>
<gene>
    <name evidence="2" type="primary">accB</name>
    <name evidence="2" type="ORF">AWB83_05242</name>
</gene>
<dbReference type="Pfam" id="PF00364">
    <property type="entry name" value="Biotin_lipoyl"/>
    <property type="match status" value="1"/>
</dbReference>
<comment type="caution">
    <text evidence="2">The sequence shown here is derived from an EMBL/GenBank/DDBJ whole genome shotgun (WGS) entry which is preliminary data.</text>
</comment>
<sequence length="142" mass="14889">MTRENELDIGELRQIAGWLEAAGVGFIEIARGRSVARLTLDHPTAREPAAKVETASLERPAPMQVKACHAGRFLRTHPGRATALVEAGASVRAGDIVAILQVAELCLPVVTPADGVLGEWLVDEGTVVGFGAALASLAERST</sequence>
<organism evidence="2 3">
    <name type="scientific">Caballeronia ptereochthonis</name>
    <dbReference type="NCBI Taxonomy" id="1777144"/>
    <lineage>
        <taxon>Bacteria</taxon>
        <taxon>Pseudomonadati</taxon>
        <taxon>Pseudomonadota</taxon>
        <taxon>Betaproteobacteria</taxon>
        <taxon>Burkholderiales</taxon>
        <taxon>Burkholderiaceae</taxon>
        <taxon>Caballeronia</taxon>
    </lineage>
</organism>
<evidence type="ECO:0000313" key="2">
    <source>
        <dbReference type="EMBL" id="SAK91614.1"/>
    </source>
</evidence>
<reference evidence="2" key="1">
    <citation type="submission" date="2016-01" db="EMBL/GenBank/DDBJ databases">
        <authorList>
            <person name="Peeters C."/>
        </authorList>
    </citation>
    <scope>NUCLEOTIDE SEQUENCE [LARGE SCALE GENOMIC DNA]</scope>
    <source>
        <strain evidence="2">LMG 29326</strain>
    </source>
</reference>
<name>A0A158DAB1_9BURK</name>
<evidence type="ECO:0000313" key="3">
    <source>
        <dbReference type="Proteomes" id="UP000054978"/>
    </source>
</evidence>
<evidence type="ECO:0000259" key="1">
    <source>
        <dbReference type="Pfam" id="PF00364"/>
    </source>
</evidence>
<proteinExistence type="predicted"/>
<protein>
    <submittedName>
        <fullName evidence="2">Biotin carboxyl carrier protein of acetyl-CoA carboxylase</fullName>
    </submittedName>
</protein>
<dbReference type="STRING" id="1777144.AWB83_05242"/>
<dbReference type="OrthoDB" id="9004667at2"/>
<feature type="domain" description="Lipoyl-binding" evidence="1">
    <location>
        <begin position="64"/>
        <end position="136"/>
    </location>
</feature>
<dbReference type="InterPro" id="IPR000089">
    <property type="entry name" value="Biotin_lipoyl"/>
</dbReference>
<dbReference type="Proteomes" id="UP000054978">
    <property type="component" value="Unassembled WGS sequence"/>
</dbReference>
<dbReference type="Gene3D" id="2.40.50.100">
    <property type="match status" value="1"/>
</dbReference>